<accession>A0A2G1BU82</accession>
<feature type="signal peptide" evidence="1">
    <location>
        <begin position="1"/>
        <end position="23"/>
    </location>
</feature>
<gene>
    <name evidence="3" type="ORF">CSC81_08470</name>
    <name evidence="2" type="ORF">Q8W23_10865</name>
</gene>
<evidence type="ECO:0000313" key="4">
    <source>
        <dbReference type="Proteomes" id="UP000222163"/>
    </source>
</evidence>
<dbReference type="RefSeq" id="WP_099215328.1">
    <property type="nucleotide sequence ID" value="NZ_JAUYVU010000008.1"/>
</dbReference>
<reference evidence="3 4" key="1">
    <citation type="journal article" date="2016" name="Nat. Commun.">
        <title>Microbial interactions lead to rapid micro-scale successions on model marine particles.</title>
        <authorList>
            <person name="Datta M.S."/>
            <person name="Sliwerska E."/>
            <person name="Gore J."/>
            <person name="Polz M.F."/>
            <person name="Cordero O.X."/>
        </authorList>
    </citation>
    <scope>NUCLEOTIDE SEQUENCE [LARGE SCALE GENOMIC DNA]</scope>
    <source>
        <strain evidence="3 4">4G03</strain>
    </source>
</reference>
<comment type="caution">
    <text evidence="3">The sequence shown here is derived from an EMBL/GenBank/DDBJ whole genome shotgun (WGS) entry which is preliminary data.</text>
</comment>
<dbReference type="Proteomes" id="UP001242342">
    <property type="component" value="Unassembled WGS sequence"/>
</dbReference>
<evidence type="ECO:0000256" key="1">
    <source>
        <dbReference type="SAM" id="SignalP"/>
    </source>
</evidence>
<keyword evidence="1" id="KW-0732">Signal</keyword>
<proteinExistence type="predicted"/>
<dbReference type="PROSITE" id="PS51257">
    <property type="entry name" value="PROKAR_LIPOPROTEIN"/>
    <property type="match status" value="1"/>
</dbReference>
<keyword evidence="5" id="KW-1185">Reference proteome</keyword>
<dbReference type="EMBL" id="JAUYVU010000008">
    <property type="protein sequence ID" value="MDP2541975.1"/>
    <property type="molecule type" value="Genomic_DNA"/>
</dbReference>
<reference evidence="2 5" key="3">
    <citation type="submission" date="2023-07" db="EMBL/GenBank/DDBJ databases">
        <title>Genome content predicts the carbon catabolic preferences of heterotrophic bacteria.</title>
        <authorList>
            <person name="Gralka M."/>
        </authorList>
    </citation>
    <scope>NUCLEOTIDE SEQUENCE [LARGE SCALE GENOMIC DNA]</scope>
    <source>
        <strain evidence="2 5">4G03</strain>
    </source>
</reference>
<protein>
    <submittedName>
        <fullName evidence="3">Uncharacterized protein</fullName>
    </submittedName>
</protein>
<dbReference type="EMBL" id="PDUU01000006">
    <property type="protein sequence ID" value="PHN97610.1"/>
    <property type="molecule type" value="Genomic_DNA"/>
</dbReference>
<organism evidence="3 4">
    <name type="scientific">Tenacibaculum discolor</name>
    <dbReference type="NCBI Taxonomy" id="361581"/>
    <lineage>
        <taxon>Bacteria</taxon>
        <taxon>Pseudomonadati</taxon>
        <taxon>Bacteroidota</taxon>
        <taxon>Flavobacteriia</taxon>
        <taxon>Flavobacteriales</taxon>
        <taxon>Flavobacteriaceae</taxon>
        <taxon>Tenacibaculum</taxon>
    </lineage>
</organism>
<sequence length="263" mass="30219">MKLLQQSLLLLLFIISISCNSSKEENPVNIELNSSDFDIELVGDKTQFNEQSIIIKKLSLENNISITGVDWYIDNVIYSESNQSSIKFAFDLFGDINVKAHIYLDNNQMIVVNKQFKIIEKEYSAVGILAVTVTGLEWHILNDYSYTSNYGNTLISLQSKFTVSDIDDNTIYFISEKNFVNNRTRDFEDIEWTGPNLALKIYSDGIPDNKLDFTFYGQNIELGRSEAIMSSHTLSLNDYRFVKPTEVEFTSQGLTYKLTLHWF</sequence>
<dbReference type="Proteomes" id="UP000222163">
    <property type="component" value="Unassembled WGS sequence"/>
</dbReference>
<evidence type="ECO:0000313" key="3">
    <source>
        <dbReference type="EMBL" id="PHN97610.1"/>
    </source>
</evidence>
<evidence type="ECO:0000313" key="5">
    <source>
        <dbReference type="Proteomes" id="UP001242342"/>
    </source>
</evidence>
<reference evidence="3" key="2">
    <citation type="submission" date="2017-10" db="EMBL/GenBank/DDBJ databases">
        <authorList>
            <person name="Enke T.N."/>
            <person name="Cordero O.X."/>
        </authorList>
    </citation>
    <scope>NUCLEOTIDE SEQUENCE</scope>
    <source>
        <strain evidence="3">4G03</strain>
    </source>
</reference>
<name>A0A2G1BU82_9FLAO</name>
<dbReference type="AlphaFoldDB" id="A0A2G1BU82"/>
<evidence type="ECO:0000313" key="2">
    <source>
        <dbReference type="EMBL" id="MDP2541975.1"/>
    </source>
</evidence>
<feature type="chain" id="PRO_5013558359" evidence="1">
    <location>
        <begin position="24"/>
        <end position="263"/>
    </location>
</feature>